<dbReference type="AlphaFoldDB" id="A0AAV9SAL7"/>
<name>A0AAV9SAL7_9TELE</name>
<gene>
    <name evidence="1" type="ORF">CRENBAI_019787</name>
</gene>
<organism evidence="1 2">
    <name type="scientific">Crenichthys baileyi</name>
    <name type="common">White River springfish</name>
    <dbReference type="NCBI Taxonomy" id="28760"/>
    <lineage>
        <taxon>Eukaryota</taxon>
        <taxon>Metazoa</taxon>
        <taxon>Chordata</taxon>
        <taxon>Craniata</taxon>
        <taxon>Vertebrata</taxon>
        <taxon>Euteleostomi</taxon>
        <taxon>Actinopterygii</taxon>
        <taxon>Neopterygii</taxon>
        <taxon>Teleostei</taxon>
        <taxon>Neoteleostei</taxon>
        <taxon>Acanthomorphata</taxon>
        <taxon>Ovalentaria</taxon>
        <taxon>Atherinomorphae</taxon>
        <taxon>Cyprinodontiformes</taxon>
        <taxon>Goodeidae</taxon>
        <taxon>Crenichthys</taxon>
    </lineage>
</organism>
<evidence type="ECO:0000313" key="1">
    <source>
        <dbReference type="EMBL" id="KAK5618304.1"/>
    </source>
</evidence>
<evidence type="ECO:0000313" key="2">
    <source>
        <dbReference type="Proteomes" id="UP001311232"/>
    </source>
</evidence>
<dbReference type="EMBL" id="JAHHUM010000628">
    <property type="protein sequence ID" value="KAK5618304.1"/>
    <property type="molecule type" value="Genomic_DNA"/>
</dbReference>
<proteinExistence type="predicted"/>
<dbReference type="Proteomes" id="UP001311232">
    <property type="component" value="Unassembled WGS sequence"/>
</dbReference>
<protein>
    <submittedName>
        <fullName evidence="1">Uncharacterized protein</fullName>
    </submittedName>
</protein>
<sequence length="119" mass="13582">MELAVDNQLQQARESGPPTAHLLTGPIACMVKRKLLLFCGLRFMPVLEECGIADDGTLMSRRDWSPRQYFQQYIDQKRIEDLSFFTNQHMVLDLGSSINTTPEEIRTFIGMSVYMACFG</sequence>
<accession>A0AAV9SAL7</accession>
<comment type="caution">
    <text evidence="1">The sequence shown here is derived from an EMBL/GenBank/DDBJ whole genome shotgun (WGS) entry which is preliminary data.</text>
</comment>
<keyword evidence="2" id="KW-1185">Reference proteome</keyword>
<reference evidence="1 2" key="1">
    <citation type="submission" date="2021-06" db="EMBL/GenBank/DDBJ databases">
        <authorList>
            <person name="Palmer J.M."/>
        </authorList>
    </citation>
    <scope>NUCLEOTIDE SEQUENCE [LARGE SCALE GENOMIC DNA]</scope>
    <source>
        <strain evidence="1 2">MEX-2019</strain>
        <tissue evidence="1">Muscle</tissue>
    </source>
</reference>